<dbReference type="GO" id="GO:0009307">
    <property type="term" value="P:DNA restriction-modification system"/>
    <property type="evidence" value="ECO:0007669"/>
    <property type="project" value="UniProtKB-KW"/>
</dbReference>
<dbReference type="CDD" id="cd22332">
    <property type="entry name" value="HsdR_N"/>
    <property type="match status" value="1"/>
</dbReference>
<comment type="subunit">
    <text evidence="3 11">The type I restriction/modification system is composed of three polypeptides R, M and S.</text>
</comment>
<reference evidence="13 14" key="1">
    <citation type="submission" date="2019-02" db="EMBL/GenBank/DDBJ databases">
        <title>Arcanobacterium bovis sp. nov., isolated from the milk of a cow with mastitis.</title>
        <authorList>
            <person name="Sammra O."/>
            <person name="Foster G."/>
            <person name="Hassan A."/>
            <person name="Alssahen M."/>
            <person name="Laemmler C."/>
            <person name="Borowiak M."/>
            <person name="Malorny B."/>
            <person name="Abdulmawjood A."/>
        </authorList>
    </citation>
    <scope>NUCLEOTIDE SEQUENCE [LARGE SCALE GENOMIC DNA]</scope>
    <source>
        <strain evidence="13 14">C605018/01/1</strain>
    </source>
</reference>
<evidence type="ECO:0000313" key="14">
    <source>
        <dbReference type="Proteomes" id="UP000293036"/>
    </source>
</evidence>
<evidence type="ECO:0000256" key="9">
    <source>
        <dbReference type="ARBA" id="ARBA00022840"/>
    </source>
</evidence>
<keyword evidence="9 11" id="KW-0067">ATP-binding</keyword>
<name>A0A4Q9V1B7_9ACTO</name>
<evidence type="ECO:0000313" key="13">
    <source>
        <dbReference type="EMBL" id="TBW22900.1"/>
    </source>
</evidence>
<dbReference type="Proteomes" id="UP000293036">
    <property type="component" value="Unassembled WGS sequence"/>
</dbReference>
<comment type="caution">
    <text evidence="13">The sequence shown here is derived from an EMBL/GenBank/DDBJ whole genome shotgun (WGS) entry which is preliminary data.</text>
</comment>
<dbReference type="PROSITE" id="PS51192">
    <property type="entry name" value="HELICASE_ATP_BIND_1"/>
    <property type="match status" value="1"/>
</dbReference>
<dbReference type="NCBIfam" id="TIGR00348">
    <property type="entry name" value="hsdR"/>
    <property type="match status" value="1"/>
</dbReference>
<keyword evidence="5 11" id="KW-0547">Nucleotide-binding</keyword>
<dbReference type="Pfam" id="PF18766">
    <property type="entry name" value="SWI2_SNF2"/>
    <property type="match status" value="1"/>
</dbReference>
<dbReference type="InterPro" id="IPR027417">
    <property type="entry name" value="P-loop_NTPase"/>
</dbReference>
<dbReference type="SUPFAM" id="SSF52540">
    <property type="entry name" value="P-loop containing nucleoside triphosphate hydrolases"/>
    <property type="match status" value="1"/>
</dbReference>
<keyword evidence="8 11" id="KW-0378">Hydrolase</keyword>
<dbReference type="Gene3D" id="3.90.1570.50">
    <property type="match status" value="2"/>
</dbReference>
<dbReference type="InterPro" id="IPR051268">
    <property type="entry name" value="Type-I_R_enzyme_R_subunit"/>
</dbReference>
<evidence type="ECO:0000256" key="10">
    <source>
        <dbReference type="ARBA" id="ARBA00023125"/>
    </source>
</evidence>
<organism evidence="13 14">
    <name type="scientific">Arcanobacterium bovis</name>
    <dbReference type="NCBI Taxonomy" id="2529275"/>
    <lineage>
        <taxon>Bacteria</taxon>
        <taxon>Bacillati</taxon>
        <taxon>Actinomycetota</taxon>
        <taxon>Actinomycetes</taxon>
        <taxon>Actinomycetales</taxon>
        <taxon>Actinomycetaceae</taxon>
        <taxon>Arcanobacterium</taxon>
    </lineage>
</organism>
<dbReference type="OrthoDB" id="9758243at2"/>
<dbReference type="PANTHER" id="PTHR30195">
    <property type="entry name" value="TYPE I SITE-SPECIFIC DEOXYRIBONUCLEASE PROTEIN SUBUNIT M AND R"/>
    <property type="match status" value="1"/>
</dbReference>
<evidence type="ECO:0000256" key="2">
    <source>
        <dbReference type="ARBA" id="ARBA00008598"/>
    </source>
</evidence>
<comment type="catalytic activity">
    <reaction evidence="1 11">
        <text>Endonucleolytic cleavage of DNA to give random double-stranded fragments with terminal 5'-phosphates, ATP is simultaneously hydrolyzed.</text>
        <dbReference type="EC" id="3.1.21.3"/>
    </reaction>
</comment>
<dbReference type="Gene3D" id="3.40.50.300">
    <property type="entry name" value="P-loop containing nucleotide triphosphate hydrolases"/>
    <property type="match status" value="2"/>
</dbReference>
<dbReference type="GO" id="GO:0009035">
    <property type="term" value="F:type I site-specific deoxyribonuclease activity"/>
    <property type="evidence" value="ECO:0007669"/>
    <property type="project" value="UniProtKB-EC"/>
</dbReference>
<comment type="function">
    <text evidence="11">Subunit R is required for both nuclease and ATPase activities, but not for modification.</text>
</comment>
<protein>
    <recommendedName>
        <fullName evidence="11">Type I restriction enzyme endonuclease subunit</fullName>
        <shortName evidence="11">R protein</shortName>
        <ecNumber evidence="11">3.1.21.3</ecNumber>
    </recommendedName>
</protein>
<dbReference type="InterPro" id="IPR022625">
    <property type="entry name" value="TypeI_RM_Rsu_C"/>
</dbReference>
<keyword evidence="14" id="KW-1185">Reference proteome</keyword>
<dbReference type="GO" id="GO:0003677">
    <property type="term" value="F:DNA binding"/>
    <property type="evidence" value="ECO:0007669"/>
    <property type="project" value="UniProtKB-KW"/>
</dbReference>
<accession>A0A4Q9V1B7</accession>
<proteinExistence type="inferred from homology"/>
<dbReference type="InterPro" id="IPR004473">
    <property type="entry name" value="Restrct_endonuc_typeI_HsdR"/>
</dbReference>
<dbReference type="Gene3D" id="1.20.58.2040">
    <property type="match status" value="1"/>
</dbReference>
<dbReference type="AlphaFoldDB" id="A0A4Q9V1B7"/>
<keyword evidence="7 13" id="KW-0255">Endonuclease</keyword>
<dbReference type="EC" id="3.1.21.3" evidence="11"/>
<evidence type="ECO:0000256" key="4">
    <source>
        <dbReference type="ARBA" id="ARBA00022722"/>
    </source>
</evidence>
<dbReference type="InterPro" id="IPR014001">
    <property type="entry name" value="Helicase_ATP-bd"/>
</dbReference>
<dbReference type="EMBL" id="SJDT01000002">
    <property type="protein sequence ID" value="TBW22900.1"/>
    <property type="molecule type" value="Genomic_DNA"/>
</dbReference>
<dbReference type="CDD" id="cd18800">
    <property type="entry name" value="SF2_C_EcoR124I-like"/>
    <property type="match status" value="1"/>
</dbReference>
<dbReference type="InterPro" id="IPR040980">
    <property type="entry name" value="SWI2_SNF2"/>
</dbReference>
<keyword evidence="4" id="KW-0540">Nuclease</keyword>
<dbReference type="GO" id="GO:0005524">
    <property type="term" value="F:ATP binding"/>
    <property type="evidence" value="ECO:0007669"/>
    <property type="project" value="UniProtKB-KW"/>
</dbReference>
<sequence>MIEEVQQIPGTARKYDPIASSDESTIVAEYVPDSKSEKTYQSEAQLESEFIKILESQAYERLVITSESDLIANLRKQLEILNGITFSDTEWTQFFQKSIACASEGIEEKTHTIQEDRVKILEREDGTIKNISLIDTENIHNNRLQIINQYEVPSAVEDTLRGGRYTNRYDVTILVNGLPVVHVELKRRGVDLREAFNQINRYQRDSFWAGSGLFEYIQLFVISNGTLTKYYSNTTRNSHIKENQKRGSGRKTSNSFEFTSWWADASNKPIQELTDFAKTFFAKHTILNILTKYCVLTADQTLLVMRPYQIVAAERILQKIKISVNYPKKLGTPDAGGYIWHTTGSGKTLTSFKTAQLATKVSSVDKVLFVVDRKDLDYQTMREYERFEPGAANSNANTAVLKRQLEDPKARIIITTIQKLSGFIKSNKNHDVFGKHVVIIFDECHRSQFGDMHVAITKSFKKYNMFGFTGTPIFAANAGSGGGANLRTTEQAFGDKLHTYTIVDAITDKNVLPFKIDYINTVKSGLVEDKQISAIDTEKVLLSPERISQIVQYTLEHFDQKTKRETSYQHSVVVNVPESTRNRKQQEAISQKKRVYGFNAIFATASIHAAKKYYEEFARQQANRPDDKRLKIGMIYSYGVNDEVDGLLEDEAFDAEELTPDARVFLDNAIADYNAMFGTSYDTSADKFQNYYKDLSMRLKNRELDLVIVVNMFLTGFDATTLNTLFVDKNLRAHGLIQAFSRTNRILNSVKTCGNIVAFRNLEPETNSALELFGNKDARGIVLLKPFAEYYEQYSHKLAEFTEQFPLGEQIIGEEAAKEFINQFGAILRLNNILTSFDEFAEKNQLSERDFQDYRSIYLDIYAEMRPRIEKEIVNDDVVFEIELVKQVEVNVDYILLLVEKYRAKKGNGEDKEIRAEISRALASSPSLRNKRDLVEEFVDSISAKSDVDTEWAAYIAARKVAELEEIIDRENLKSQQTRDFMNQAFTYGELQTRGTEIMKILPPVSRFGNTLGESASEKKRRVVSVLSDYFNRFFGLSES</sequence>
<keyword evidence="10 11" id="KW-0238">DNA-binding</keyword>
<feature type="domain" description="Helicase ATP-binding" evidence="12">
    <location>
        <begin position="328"/>
        <end position="490"/>
    </location>
</feature>
<dbReference type="Pfam" id="PF04313">
    <property type="entry name" value="HSDR_N"/>
    <property type="match status" value="1"/>
</dbReference>
<dbReference type="SMART" id="SM00487">
    <property type="entry name" value="DEXDc"/>
    <property type="match status" value="1"/>
</dbReference>
<dbReference type="InterPro" id="IPR007409">
    <property type="entry name" value="Restrct_endonuc_type1_HsdR_N"/>
</dbReference>
<evidence type="ECO:0000256" key="3">
    <source>
        <dbReference type="ARBA" id="ARBA00011296"/>
    </source>
</evidence>
<evidence type="ECO:0000256" key="6">
    <source>
        <dbReference type="ARBA" id="ARBA00022747"/>
    </source>
</evidence>
<evidence type="ECO:0000256" key="8">
    <source>
        <dbReference type="ARBA" id="ARBA00022801"/>
    </source>
</evidence>
<keyword evidence="6 11" id="KW-0680">Restriction system</keyword>
<dbReference type="Pfam" id="PF22679">
    <property type="entry name" value="T1R_D3-like"/>
    <property type="match status" value="1"/>
</dbReference>
<evidence type="ECO:0000256" key="5">
    <source>
        <dbReference type="ARBA" id="ARBA00022741"/>
    </source>
</evidence>
<dbReference type="Pfam" id="PF12008">
    <property type="entry name" value="EcoR124_C"/>
    <property type="match status" value="1"/>
</dbReference>
<evidence type="ECO:0000259" key="12">
    <source>
        <dbReference type="PROSITE" id="PS51192"/>
    </source>
</evidence>
<dbReference type="CDD" id="cd18030">
    <property type="entry name" value="DEXHc_RE_I_HsdR"/>
    <property type="match status" value="1"/>
</dbReference>
<comment type="similarity">
    <text evidence="2 11">Belongs to the HsdR family.</text>
</comment>
<gene>
    <name evidence="13" type="ORF">EZJ44_03110</name>
</gene>
<evidence type="ECO:0000256" key="11">
    <source>
        <dbReference type="RuleBase" id="RU364115"/>
    </source>
</evidence>
<dbReference type="RefSeq" id="WP_131280004.1">
    <property type="nucleotide sequence ID" value="NZ_JBHSLR010000009.1"/>
</dbReference>
<evidence type="ECO:0000256" key="1">
    <source>
        <dbReference type="ARBA" id="ARBA00000851"/>
    </source>
</evidence>
<dbReference type="InterPro" id="IPR055180">
    <property type="entry name" value="HsdR_RecA-like_helicase_dom_2"/>
</dbReference>
<dbReference type="PANTHER" id="PTHR30195:SF16">
    <property type="entry name" value="TYPE I RESTRICTION ENZYME ENDONUCLEASE SUBUNIT"/>
    <property type="match status" value="1"/>
</dbReference>
<evidence type="ECO:0000256" key="7">
    <source>
        <dbReference type="ARBA" id="ARBA00022759"/>
    </source>
</evidence>